<dbReference type="InterPro" id="IPR003492">
    <property type="entry name" value="Battenin_disease_Cln3"/>
</dbReference>
<dbReference type="EMBL" id="CALNXK010000004">
    <property type="protein sequence ID" value="CAH3035644.1"/>
    <property type="molecule type" value="Genomic_DNA"/>
</dbReference>
<evidence type="ECO:0000256" key="1">
    <source>
        <dbReference type="ARBA" id="ARBA00004127"/>
    </source>
</evidence>
<keyword evidence="7" id="KW-0458">Lysosome</keyword>
<comment type="caution">
    <text evidence="9">The sequence shown here is derived from an EMBL/GenBank/DDBJ whole genome shotgun (WGS) entry which is preliminary data.</text>
</comment>
<dbReference type="PANTHER" id="PTHR10981:SF0">
    <property type="entry name" value="BATTENIN"/>
    <property type="match status" value="1"/>
</dbReference>
<keyword evidence="6 7" id="KW-0472">Membrane</keyword>
<accession>A0ABN8MVV4</accession>
<gene>
    <name evidence="9" type="ORF">PLOB_00030873</name>
</gene>
<dbReference type="InterPro" id="IPR018460">
    <property type="entry name" value="Battenin_disease_Cln3_subgr"/>
</dbReference>
<feature type="transmembrane region" description="Helical" evidence="7">
    <location>
        <begin position="113"/>
        <end position="132"/>
    </location>
</feature>
<comment type="subcellular location">
    <subcellularLocation>
        <location evidence="1">Endomembrane system</location>
        <topology evidence="1">Multi-pass membrane protein</topology>
    </subcellularLocation>
    <subcellularLocation>
        <location evidence="7">Lysosome membrane</location>
        <topology evidence="7">Multi-pass membrane protein</topology>
    </subcellularLocation>
</comment>
<feature type="transmembrane region" description="Helical" evidence="7">
    <location>
        <begin position="168"/>
        <end position="188"/>
    </location>
</feature>
<dbReference type="PRINTS" id="PR01315">
    <property type="entry name" value="BATTENIN"/>
</dbReference>
<evidence type="ECO:0000256" key="4">
    <source>
        <dbReference type="ARBA" id="ARBA00022692"/>
    </source>
</evidence>
<dbReference type="SUPFAM" id="SSF103473">
    <property type="entry name" value="MFS general substrate transporter"/>
    <property type="match status" value="1"/>
</dbReference>
<evidence type="ECO:0000256" key="6">
    <source>
        <dbReference type="ARBA" id="ARBA00023136"/>
    </source>
</evidence>
<sequence>MMPLEDRSTEVEPDAHIKASSSNEDDPENEEIAGDKSNLLIKNQKNIRNLIGFWLLGLCNNFGYVVMLSAAHDILAVNGTDQAAATNSSTSELSQSSNVSDGLECNPLSTGTVLLADILPTLIIKITAPFYMQKIKYSIRIAICVLFAFASFFVVAFSHVLWFSLLGVVFASISSGFGEITLLSYSAYFDKDVVSTWSSGTGAAGVFGALAYAGFTSAGVSPRNTVLIMNVIPFTLGISYWFILEQPRSVREEEPLLSNAGNDSVAENEPGDHPSNSLSLKTKLGITKSLLKYMIPLFFVYFAEYSINQGLHELIYWNGIWLTPSEQYRWYQVDYQIGVLISRSSVNIFPIRRIWLLAVLQNVNLVVLVCEAYFHFLPSVWIMFVIILYEGLLGGACYVNAFYRISKEIKQEYREFSMGVASMADSCGIALAGAVALPTHNALCSYWRSKMSS</sequence>
<feature type="transmembrane region" description="Helical" evidence="7">
    <location>
        <begin position="380"/>
        <end position="403"/>
    </location>
</feature>
<dbReference type="Gene3D" id="1.20.1250.20">
    <property type="entry name" value="MFS general substrate transporter like domains"/>
    <property type="match status" value="1"/>
</dbReference>
<protein>
    <recommendedName>
        <fullName evidence="7">Battenin</fullName>
    </recommendedName>
</protein>
<evidence type="ECO:0000256" key="5">
    <source>
        <dbReference type="ARBA" id="ARBA00022989"/>
    </source>
</evidence>
<keyword evidence="5 7" id="KW-1133">Transmembrane helix</keyword>
<keyword evidence="3" id="KW-0813">Transport</keyword>
<evidence type="ECO:0000256" key="2">
    <source>
        <dbReference type="ARBA" id="ARBA00007467"/>
    </source>
</evidence>
<evidence type="ECO:0000256" key="3">
    <source>
        <dbReference type="ARBA" id="ARBA00022448"/>
    </source>
</evidence>
<feature type="transmembrane region" description="Helical" evidence="7">
    <location>
        <begin position="50"/>
        <end position="71"/>
    </location>
</feature>
<dbReference type="Proteomes" id="UP001159405">
    <property type="component" value="Unassembled WGS sequence"/>
</dbReference>
<keyword evidence="10" id="KW-1185">Reference proteome</keyword>
<comment type="similarity">
    <text evidence="2 7">Belongs to the battenin family.</text>
</comment>
<feature type="transmembrane region" description="Helical" evidence="7">
    <location>
        <begin position="226"/>
        <end position="244"/>
    </location>
</feature>
<proteinExistence type="inferred from homology"/>
<dbReference type="InterPro" id="IPR036259">
    <property type="entry name" value="MFS_trans_sf"/>
</dbReference>
<feature type="transmembrane region" description="Helical" evidence="7">
    <location>
        <begin position="354"/>
        <end position="374"/>
    </location>
</feature>
<feature type="compositionally biased region" description="Basic and acidic residues" evidence="8">
    <location>
        <begin position="1"/>
        <end position="17"/>
    </location>
</feature>
<name>A0ABN8MVV4_9CNID</name>
<dbReference type="PANTHER" id="PTHR10981">
    <property type="entry name" value="BATTENIN"/>
    <property type="match status" value="1"/>
</dbReference>
<reference evidence="9 10" key="1">
    <citation type="submission" date="2022-05" db="EMBL/GenBank/DDBJ databases">
        <authorList>
            <consortium name="Genoscope - CEA"/>
            <person name="William W."/>
        </authorList>
    </citation>
    <scope>NUCLEOTIDE SEQUENCE [LARGE SCALE GENOMIC DNA]</scope>
</reference>
<organism evidence="9 10">
    <name type="scientific">Porites lobata</name>
    <dbReference type="NCBI Taxonomy" id="104759"/>
    <lineage>
        <taxon>Eukaryota</taxon>
        <taxon>Metazoa</taxon>
        <taxon>Cnidaria</taxon>
        <taxon>Anthozoa</taxon>
        <taxon>Hexacorallia</taxon>
        <taxon>Scleractinia</taxon>
        <taxon>Fungiina</taxon>
        <taxon>Poritidae</taxon>
        <taxon>Porites</taxon>
    </lineage>
</organism>
<keyword evidence="4 7" id="KW-0812">Transmembrane</keyword>
<feature type="transmembrane region" description="Helical" evidence="7">
    <location>
        <begin position="200"/>
        <end position="220"/>
    </location>
</feature>
<evidence type="ECO:0000256" key="7">
    <source>
        <dbReference type="RuleBase" id="RU361113"/>
    </source>
</evidence>
<dbReference type="Pfam" id="PF02487">
    <property type="entry name" value="CLN3"/>
    <property type="match status" value="1"/>
</dbReference>
<feature type="transmembrane region" description="Helical" evidence="7">
    <location>
        <begin position="139"/>
        <end position="162"/>
    </location>
</feature>
<dbReference type="CDD" id="cd06174">
    <property type="entry name" value="MFS"/>
    <property type="match status" value="1"/>
</dbReference>
<evidence type="ECO:0000256" key="8">
    <source>
        <dbReference type="SAM" id="MobiDB-lite"/>
    </source>
</evidence>
<dbReference type="PIRSF" id="PIRSF015974">
    <property type="entry name" value="CLN3_BTN1"/>
    <property type="match status" value="1"/>
</dbReference>
<evidence type="ECO:0000313" key="9">
    <source>
        <dbReference type="EMBL" id="CAH3035644.1"/>
    </source>
</evidence>
<evidence type="ECO:0000313" key="10">
    <source>
        <dbReference type="Proteomes" id="UP001159405"/>
    </source>
</evidence>
<feature type="region of interest" description="Disordered" evidence="8">
    <location>
        <begin position="1"/>
        <end position="31"/>
    </location>
</feature>